<feature type="region of interest" description="Disordered" evidence="2">
    <location>
        <begin position="705"/>
        <end position="741"/>
    </location>
</feature>
<keyword evidence="6" id="KW-1185">Reference proteome</keyword>
<protein>
    <submittedName>
        <fullName evidence="5">NTPase KAP</fullName>
    </submittedName>
</protein>
<dbReference type="SMART" id="SM00320">
    <property type="entry name" value="WD40"/>
    <property type="match status" value="5"/>
</dbReference>
<feature type="domain" description="KAP NTPase" evidence="4">
    <location>
        <begin position="322"/>
        <end position="402"/>
    </location>
</feature>
<reference evidence="5 6" key="1">
    <citation type="submission" date="2017-02" db="EMBL/GenBank/DDBJ databases">
        <title>Draft genome of Saccharomonospora sp. 154.</title>
        <authorList>
            <person name="Alonso-Carmona G.S."/>
            <person name="De La Haba R."/>
            <person name="Vera-Gargallo B."/>
            <person name="Sandoval-Trujillo A.H."/>
            <person name="Ramirez-Duran N."/>
            <person name="Ventosa A."/>
        </authorList>
    </citation>
    <scope>NUCLEOTIDE SEQUENCE [LARGE SCALE GENOMIC DNA]</scope>
    <source>
        <strain evidence="5 6">LRS4.154</strain>
    </source>
</reference>
<keyword evidence="3" id="KW-1133">Transmembrane helix</keyword>
<feature type="transmembrane region" description="Helical" evidence="3">
    <location>
        <begin position="499"/>
        <end position="518"/>
    </location>
</feature>
<dbReference type="RefSeq" id="WP_081190426.1">
    <property type="nucleotide sequence ID" value="NZ_MWIH01000002.1"/>
</dbReference>
<name>A0A1V9ADN6_SACPI</name>
<dbReference type="STRING" id="1962155.B1813_02965"/>
<dbReference type="PANTHER" id="PTHR22674:SF6">
    <property type="entry name" value="NTPASE KAP FAMILY P-LOOP DOMAIN-CONTAINING PROTEIN 1"/>
    <property type="match status" value="1"/>
</dbReference>
<feature type="repeat" description="WD" evidence="1">
    <location>
        <begin position="184"/>
        <end position="206"/>
    </location>
</feature>
<gene>
    <name evidence="5" type="ORF">B1813_02965</name>
</gene>
<dbReference type="Gene3D" id="2.130.10.10">
    <property type="entry name" value="YVTN repeat-like/Quinoprotein amine dehydrogenase"/>
    <property type="match status" value="2"/>
</dbReference>
<dbReference type="InterPro" id="IPR001680">
    <property type="entry name" value="WD40_rpt"/>
</dbReference>
<dbReference type="PANTHER" id="PTHR22674">
    <property type="entry name" value="NTPASE, KAP FAMILY P-LOOP DOMAIN-CONTAINING 1"/>
    <property type="match status" value="1"/>
</dbReference>
<dbReference type="Pfam" id="PF00400">
    <property type="entry name" value="WD40"/>
    <property type="match status" value="3"/>
</dbReference>
<dbReference type="PROSITE" id="PS50082">
    <property type="entry name" value="WD_REPEATS_2"/>
    <property type="match status" value="3"/>
</dbReference>
<evidence type="ECO:0000259" key="4">
    <source>
        <dbReference type="Pfam" id="PF07693"/>
    </source>
</evidence>
<dbReference type="InterPro" id="IPR015943">
    <property type="entry name" value="WD40/YVTN_repeat-like_dom_sf"/>
</dbReference>
<keyword evidence="1" id="KW-0853">WD repeat</keyword>
<dbReference type="Proteomes" id="UP000192591">
    <property type="component" value="Unassembled WGS sequence"/>
</dbReference>
<evidence type="ECO:0000313" key="5">
    <source>
        <dbReference type="EMBL" id="OQO95034.1"/>
    </source>
</evidence>
<sequence>MKRFGGHEGGIRAVTFSPDGTRVLTAGKDRLIREWDRETGAALRRLSGHEKPVRALAIHGDTLLTCDEGGQVRSWSYSAGRPRGTSRMTSRWALTATAAAPAAEAVVAGLPNGEVMLHDLRRDVTERLLTTPGWVRAVAVTPDAARVVAGVEGAGAFLLDRATGTSRQVADGTVLAVAVRDTEVLTGGADGTVLLWDALTGTELVRLAGQPVPVSAVAFGDTHLFAAADDGTLLAWERTAPSEPTVLTGHTARVRAVAAEDGGDHAASVAEDGTIRVWDALVGAQVAGTGFTEPAPPPPLPTPTSDEASARDLLGFRRDVRTLAAMIADRTTEPPLCVALLGPWGSGKSSFLRQLHDRVATLATLSRNNPGRSVFASSIRQVRFNAWHYHDDELWVGLVEQLFADLAVRDGGEPGGSADVAGVAAARRQLRAHLADLETERENANRSPLARLAFRLLTRTPDPARRHHRVVAATGAVLAVLAGTAAVLGWLLWQDVLVATAGALVAAISAIASAATAAESVRTSLGPAVAAVRERLAAPHDDLDTEIRAVRERLNQLDAAHRLGTLVDEVRHDRYAHYRGLLGRVHEDLGALDANMRAAQTEWRLAGSQGPPPLQRIVLHIDDLDRCSPRKVVDVLAAVHLLLALPLFVVVVAVDPRWLRTCLREASLPPEYLDKIFQIVFSLRPMGPNTGSLIDALLPEPATGDVTSAATAGAHTPSGPTEAGGDADDRVPDGGSGATVPRTTELRTGRLLLRKEERDYLHRIGPRLPTPRAVKKLLNLYRLVRVEIRDEDFPAFPYRVVLDLLGMLVAEPASARTRFQAILGDDDLVSAIPLEWHAGMADDRQTYRHWIGTIARFGFDTHDLVAPGPG</sequence>
<feature type="repeat" description="WD" evidence="1">
    <location>
        <begin position="4"/>
        <end position="45"/>
    </location>
</feature>
<dbReference type="InterPro" id="IPR011646">
    <property type="entry name" value="KAP_P-loop"/>
</dbReference>
<dbReference type="AlphaFoldDB" id="A0A1V9ADN6"/>
<feature type="domain" description="KAP NTPase" evidence="4">
    <location>
        <begin position="615"/>
        <end position="779"/>
    </location>
</feature>
<dbReference type="CDD" id="cd00200">
    <property type="entry name" value="WD40"/>
    <property type="match status" value="1"/>
</dbReference>
<proteinExistence type="predicted"/>
<dbReference type="InterPro" id="IPR052754">
    <property type="entry name" value="NTPase_KAP_P-loop"/>
</dbReference>
<keyword evidence="3" id="KW-0812">Transmembrane</keyword>
<dbReference type="EMBL" id="MWIH01000002">
    <property type="protein sequence ID" value="OQO95034.1"/>
    <property type="molecule type" value="Genomic_DNA"/>
</dbReference>
<evidence type="ECO:0000256" key="2">
    <source>
        <dbReference type="SAM" id="MobiDB-lite"/>
    </source>
</evidence>
<dbReference type="Pfam" id="PF07693">
    <property type="entry name" value="KAP_NTPase"/>
    <property type="match status" value="2"/>
</dbReference>
<feature type="transmembrane region" description="Helical" evidence="3">
    <location>
        <begin position="470"/>
        <end position="493"/>
    </location>
</feature>
<accession>A0A1V9ADN6</accession>
<dbReference type="SUPFAM" id="SSF52540">
    <property type="entry name" value="P-loop containing nucleoside triphosphate hydrolases"/>
    <property type="match status" value="1"/>
</dbReference>
<feature type="repeat" description="WD" evidence="1">
    <location>
        <begin position="247"/>
        <end position="279"/>
    </location>
</feature>
<dbReference type="InterPro" id="IPR027417">
    <property type="entry name" value="P-loop_NTPase"/>
</dbReference>
<keyword evidence="3" id="KW-0472">Membrane</keyword>
<comment type="caution">
    <text evidence="5">The sequence shown here is derived from an EMBL/GenBank/DDBJ whole genome shotgun (WGS) entry which is preliminary data.</text>
</comment>
<dbReference type="InterPro" id="IPR036322">
    <property type="entry name" value="WD40_repeat_dom_sf"/>
</dbReference>
<dbReference type="PROSITE" id="PS50294">
    <property type="entry name" value="WD_REPEATS_REGION"/>
    <property type="match status" value="2"/>
</dbReference>
<organism evidence="5 6">
    <name type="scientific">Saccharomonospora piscinae</name>
    <dbReference type="NCBI Taxonomy" id="687388"/>
    <lineage>
        <taxon>Bacteria</taxon>
        <taxon>Bacillati</taxon>
        <taxon>Actinomycetota</taxon>
        <taxon>Actinomycetes</taxon>
        <taxon>Pseudonocardiales</taxon>
        <taxon>Pseudonocardiaceae</taxon>
        <taxon>Saccharomonospora</taxon>
    </lineage>
</organism>
<dbReference type="SUPFAM" id="SSF50978">
    <property type="entry name" value="WD40 repeat-like"/>
    <property type="match status" value="1"/>
</dbReference>
<evidence type="ECO:0000313" key="6">
    <source>
        <dbReference type="Proteomes" id="UP000192591"/>
    </source>
</evidence>
<evidence type="ECO:0000256" key="1">
    <source>
        <dbReference type="PROSITE-ProRule" id="PRU00221"/>
    </source>
</evidence>
<evidence type="ECO:0000256" key="3">
    <source>
        <dbReference type="SAM" id="Phobius"/>
    </source>
</evidence>
<feature type="transmembrane region" description="Helical" evidence="3">
    <location>
        <begin position="635"/>
        <end position="654"/>
    </location>
</feature>